<evidence type="ECO:0000256" key="2">
    <source>
        <dbReference type="SAM" id="Phobius"/>
    </source>
</evidence>
<dbReference type="InParanoid" id="D8LT84"/>
<feature type="region of interest" description="Disordered" evidence="1">
    <location>
        <begin position="520"/>
        <end position="564"/>
    </location>
</feature>
<keyword evidence="4" id="KW-1185">Reference proteome</keyword>
<dbReference type="PANTHER" id="PTHR35791:SF1">
    <property type="entry name" value="UPF0754 MEMBRANE PROTEIN YHEB"/>
    <property type="match status" value="1"/>
</dbReference>
<feature type="compositionally biased region" description="Polar residues" evidence="1">
    <location>
        <begin position="548"/>
        <end position="564"/>
    </location>
</feature>
<dbReference type="EMBL" id="FN649751">
    <property type="protein sequence ID" value="CBN77955.1"/>
    <property type="molecule type" value="Genomic_DNA"/>
</dbReference>
<evidence type="ECO:0000313" key="4">
    <source>
        <dbReference type="Proteomes" id="UP000002630"/>
    </source>
</evidence>
<dbReference type="PROSITE" id="PS51257">
    <property type="entry name" value="PROKAR_LIPOPROTEIN"/>
    <property type="match status" value="1"/>
</dbReference>
<dbReference type="eggNOG" id="ENOG502RMTT">
    <property type="taxonomic scope" value="Eukaryota"/>
</dbReference>
<protein>
    <recommendedName>
        <fullName evidence="5">DUF445 domain-containing protein</fullName>
    </recommendedName>
</protein>
<accession>D8LT84</accession>
<evidence type="ECO:0000313" key="3">
    <source>
        <dbReference type="EMBL" id="CBN77955.1"/>
    </source>
</evidence>
<evidence type="ECO:0008006" key="5">
    <source>
        <dbReference type="Google" id="ProtNLM"/>
    </source>
</evidence>
<dbReference type="EMBL" id="FN649047">
    <property type="protein sequence ID" value="CBN77955.1"/>
    <property type="molecule type" value="Genomic_DNA"/>
</dbReference>
<name>D8LT84_ECTSI</name>
<sequence>MRWRYALAKIKKEPLQILTIPVSAACVGWLTNKLAVEMIFHPLVWRGIPLRVVEGQPLGLLGWQGIVPAKAGVMAERMVDMVTTQLVDVDEVFRRLSPGKVARLLGPEIDSIVQSVYEDLAPGPLAWVPGSFGSGLVPQAVDELKGLRRNMLVGITKDMQKQVTHVLDLKKMVVGEMLRDRSLMVSLFQRCGKAEFKFLVNSGFFFGFLLGVVQMFVWLLYDKPWTLPAGGAVVGYITNWLAIKLIFEPVDPVKLGPFVLQGLFLKRQEEVAADFAEFFSSNVLTSNKLWSSIIDGSRADAFRELVAARVVPFVSRASAVAGANLDPLAVKGLALRAVGKLGDHVHVLHDYTDKTLALRETMTVQMQKMSTRTFEGVLHPVFQEEEFTLIIAGAILGAIAGFLQMLLSTKGVRDAAKKAASLAAEKAAAAADGVVDAGGGLVEGVGAPVQAGAQAIQTGAQVAQTRVQAVRERAVGFGRRVGCTAQRCTESACSVAVAKGRWLSRGGRAGAAAIADCYHRRRRRSGSDGSSSDGSASDGSASDGSRPEGSSRTSDADDGQSSSG</sequence>
<dbReference type="PANTHER" id="PTHR35791">
    <property type="entry name" value="UPF0754 MEMBRANE PROTEIN YHEB"/>
    <property type="match status" value="1"/>
</dbReference>
<evidence type="ECO:0000256" key="1">
    <source>
        <dbReference type="SAM" id="MobiDB-lite"/>
    </source>
</evidence>
<reference evidence="3 4" key="1">
    <citation type="journal article" date="2010" name="Nature">
        <title>The Ectocarpus genome and the independent evolution of multicellularity in brown algae.</title>
        <authorList>
            <person name="Cock J.M."/>
            <person name="Sterck L."/>
            <person name="Rouze P."/>
            <person name="Scornet D."/>
            <person name="Allen A.E."/>
            <person name="Amoutzias G."/>
            <person name="Anthouard V."/>
            <person name="Artiguenave F."/>
            <person name="Aury J.M."/>
            <person name="Badger J.H."/>
            <person name="Beszteri B."/>
            <person name="Billiau K."/>
            <person name="Bonnet E."/>
            <person name="Bothwell J.H."/>
            <person name="Bowler C."/>
            <person name="Boyen C."/>
            <person name="Brownlee C."/>
            <person name="Carrano C.J."/>
            <person name="Charrier B."/>
            <person name="Cho G.Y."/>
            <person name="Coelho S.M."/>
            <person name="Collen J."/>
            <person name="Corre E."/>
            <person name="Da Silva C."/>
            <person name="Delage L."/>
            <person name="Delaroque N."/>
            <person name="Dittami S.M."/>
            <person name="Doulbeau S."/>
            <person name="Elias M."/>
            <person name="Farnham G."/>
            <person name="Gachon C.M."/>
            <person name="Gschloessl B."/>
            <person name="Heesch S."/>
            <person name="Jabbari K."/>
            <person name="Jubin C."/>
            <person name="Kawai H."/>
            <person name="Kimura K."/>
            <person name="Kloareg B."/>
            <person name="Kupper F.C."/>
            <person name="Lang D."/>
            <person name="Le Bail A."/>
            <person name="Leblanc C."/>
            <person name="Lerouge P."/>
            <person name="Lohr M."/>
            <person name="Lopez P.J."/>
            <person name="Martens C."/>
            <person name="Maumus F."/>
            <person name="Michel G."/>
            <person name="Miranda-Saavedra D."/>
            <person name="Morales J."/>
            <person name="Moreau H."/>
            <person name="Motomura T."/>
            <person name="Nagasato C."/>
            <person name="Napoli C.A."/>
            <person name="Nelson D.R."/>
            <person name="Nyvall-Collen P."/>
            <person name="Peters A.F."/>
            <person name="Pommier C."/>
            <person name="Potin P."/>
            <person name="Poulain J."/>
            <person name="Quesneville H."/>
            <person name="Read B."/>
            <person name="Rensing S.A."/>
            <person name="Ritter A."/>
            <person name="Rousvoal S."/>
            <person name="Samanta M."/>
            <person name="Samson G."/>
            <person name="Schroeder D.C."/>
            <person name="Segurens B."/>
            <person name="Strittmatter M."/>
            <person name="Tonon T."/>
            <person name="Tregear J.W."/>
            <person name="Valentin K."/>
            <person name="von Dassow P."/>
            <person name="Yamagishi T."/>
            <person name="Van de Peer Y."/>
            <person name="Wincker P."/>
        </authorList>
    </citation>
    <scope>NUCLEOTIDE SEQUENCE [LARGE SCALE GENOMIC DNA]</scope>
    <source>
        <strain evidence="4">Ec32 / CCAP1310/4</strain>
    </source>
</reference>
<feature type="transmembrane region" description="Helical" evidence="2">
    <location>
        <begin position="227"/>
        <end position="247"/>
    </location>
</feature>
<dbReference type="OrthoDB" id="410754at2759"/>
<gene>
    <name evidence="3" type="ORF">Esi_0081_0039</name>
</gene>
<keyword evidence="2" id="KW-0812">Transmembrane</keyword>
<keyword evidence="2" id="KW-1133">Transmembrane helix</keyword>
<feature type="transmembrane region" description="Helical" evidence="2">
    <location>
        <begin position="387"/>
        <end position="407"/>
    </location>
</feature>
<feature type="compositionally biased region" description="Low complexity" evidence="1">
    <location>
        <begin position="527"/>
        <end position="544"/>
    </location>
</feature>
<dbReference type="Proteomes" id="UP000002630">
    <property type="component" value="Linkage Group LG26"/>
</dbReference>
<dbReference type="AlphaFoldDB" id="D8LT84"/>
<keyword evidence="2" id="KW-0472">Membrane</keyword>
<proteinExistence type="predicted"/>
<organism evidence="3 4">
    <name type="scientific">Ectocarpus siliculosus</name>
    <name type="common">Brown alga</name>
    <name type="synonym">Conferva siliculosa</name>
    <dbReference type="NCBI Taxonomy" id="2880"/>
    <lineage>
        <taxon>Eukaryota</taxon>
        <taxon>Sar</taxon>
        <taxon>Stramenopiles</taxon>
        <taxon>Ochrophyta</taxon>
        <taxon>PX clade</taxon>
        <taxon>Phaeophyceae</taxon>
        <taxon>Ectocarpales</taxon>
        <taxon>Ectocarpaceae</taxon>
        <taxon>Ectocarpus</taxon>
    </lineage>
</organism>
<dbReference type="OMA" id="PFFAAIW"/>
<feature type="transmembrane region" description="Helical" evidence="2">
    <location>
        <begin position="198"/>
        <end position="221"/>
    </location>
</feature>